<sequence length="87" mass="9786">MLENSQYNPPNIPLVQSTPALKQFGRSLFLTCLIFGPCLPPVTASFVLFGVQQLILFPTFIRRESRKHEHGLDAELFKNTQVGLNSL</sequence>
<keyword evidence="3" id="KW-1185">Reference proteome</keyword>
<proteinExistence type="predicted"/>
<dbReference type="OrthoDB" id="2827012at2759"/>
<dbReference type="HOGENOM" id="CLU_191679_0_0_1"/>
<evidence type="ECO:0000313" key="2">
    <source>
        <dbReference type="EMBL" id="KDQ50158.1"/>
    </source>
</evidence>
<feature type="non-terminal residue" evidence="2">
    <location>
        <position position="87"/>
    </location>
</feature>
<keyword evidence="1" id="KW-0812">Transmembrane</keyword>
<keyword evidence="1" id="KW-1133">Transmembrane helix</keyword>
<protein>
    <submittedName>
        <fullName evidence="2">Uncharacterized protein</fullName>
    </submittedName>
</protein>
<organism evidence="2 3">
    <name type="scientific">Jaapia argillacea MUCL 33604</name>
    <dbReference type="NCBI Taxonomy" id="933084"/>
    <lineage>
        <taxon>Eukaryota</taxon>
        <taxon>Fungi</taxon>
        <taxon>Dikarya</taxon>
        <taxon>Basidiomycota</taxon>
        <taxon>Agaricomycotina</taxon>
        <taxon>Agaricomycetes</taxon>
        <taxon>Agaricomycetidae</taxon>
        <taxon>Jaapiales</taxon>
        <taxon>Jaapiaceae</taxon>
        <taxon>Jaapia</taxon>
    </lineage>
</organism>
<evidence type="ECO:0000313" key="3">
    <source>
        <dbReference type="Proteomes" id="UP000027265"/>
    </source>
</evidence>
<evidence type="ECO:0000256" key="1">
    <source>
        <dbReference type="SAM" id="Phobius"/>
    </source>
</evidence>
<reference evidence="3" key="1">
    <citation type="journal article" date="2014" name="Proc. Natl. Acad. Sci. U.S.A.">
        <title>Extensive sampling of basidiomycete genomes demonstrates inadequacy of the white-rot/brown-rot paradigm for wood decay fungi.</title>
        <authorList>
            <person name="Riley R."/>
            <person name="Salamov A.A."/>
            <person name="Brown D.W."/>
            <person name="Nagy L.G."/>
            <person name="Floudas D."/>
            <person name="Held B.W."/>
            <person name="Levasseur A."/>
            <person name="Lombard V."/>
            <person name="Morin E."/>
            <person name="Otillar R."/>
            <person name="Lindquist E.A."/>
            <person name="Sun H."/>
            <person name="LaButti K.M."/>
            <person name="Schmutz J."/>
            <person name="Jabbour D."/>
            <person name="Luo H."/>
            <person name="Baker S.E."/>
            <person name="Pisabarro A.G."/>
            <person name="Walton J.D."/>
            <person name="Blanchette R.A."/>
            <person name="Henrissat B."/>
            <person name="Martin F."/>
            <person name="Cullen D."/>
            <person name="Hibbett D.S."/>
            <person name="Grigoriev I.V."/>
        </authorList>
    </citation>
    <scope>NUCLEOTIDE SEQUENCE [LARGE SCALE GENOMIC DNA]</scope>
    <source>
        <strain evidence="3">MUCL 33604</strain>
    </source>
</reference>
<dbReference type="InParanoid" id="A0A067P5G8"/>
<dbReference type="EMBL" id="KL197765">
    <property type="protein sequence ID" value="KDQ50158.1"/>
    <property type="molecule type" value="Genomic_DNA"/>
</dbReference>
<name>A0A067P5G8_9AGAM</name>
<accession>A0A067P5G8</accession>
<dbReference type="AlphaFoldDB" id="A0A067P5G8"/>
<keyword evidence="1" id="KW-0472">Membrane</keyword>
<gene>
    <name evidence="2" type="ORF">JAAARDRAFT_94288</name>
</gene>
<feature type="transmembrane region" description="Helical" evidence="1">
    <location>
        <begin position="28"/>
        <end position="57"/>
    </location>
</feature>
<dbReference type="Proteomes" id="UP000027265">
    <property type="component" value="Unassembled WGS sequence"/>
</dbReference>